<reference evidence="2 3" key="1">
    <citation type="submission" date="2016-10" db="EMBL/GenBank/DDBJ databases">
        <authorList>
            <person name="de Groot N.N."/>
        </authorList>
    </citation>
    <scope>NUCLEOTIDE SEQUENCE [LARGE SCALE GENOMIC DNA]</scope>
    <source>
        <strain evidence="2 3">OK461</strain>
    </source>
</reference>
<keyword evidence="1" id="KW-0472">Membrane</keyword>
<feature type="transmembrane region" description="Helical" evidence="1">
    <location>
        <begin position="33"/>
        <end position="53"/>
    </location>
</feature>
<dbReference type="RefSeq" id="WP_177324420.1">
    <property type="nucleotide sequence ID" value="NZ_FONR01000048.1"/>
</dbReference>
<evidence type="ECO:0000313" key="2">
    <source>
        <dbReference type="EMBL" id="SFH13710.1"/>
    </source>
</evidence>
<dbReference type="AlphaFoldDB" id="A0A1I2XJR9"/>
<evidence type="ECO:0000313" key="3">
    <source>
        <dbReference type="Proteomes" id="UP000181942"/>
    </source>
</evidence>
<proteinExistence type="predicted"/>
<keyword evidence="1" id="KW-0812">Transmembrane</keyword>
<gene>
    <name evidence="2" type="ORF">SAMN02787118_14810</name>
</gene>
<organism evidence="2 3">
    <name type="scientific">Streptomyces mirabilis</name>
    <dbReference type="NCBI Taxonomy" id="68239"/>
    <lineage>
        <taxon>Bacteria</taxon>
        <taxon>Bacillati</taxon>
        <taxon>Actinomycetota</taxon>
        <taxon>Actinomycetes</taxon>
        <taxon>Kitasatosporales</taxon>
        <taxon>Streptomycetaceae</taxon>
        <taxon>Streptomyces</taxon>
    </lineage>
</organism>
<dbReference type="EMBL" id="FONR01000048">
    <property type="protein sequence ID" value="SFH13710.1"/>
    <property type="molecule type" value="Genomic_DNA"/>
</dbReference>
<keyword evidence="1" id="KW-1133">Transmembrane helix</keyword>
<dbReference type="Proteomes" id="UP000181942">
    <property type="component" value="Unassembled WGS sequence"/>
</dbReference>
<name>A0A1I2XJR9_9ACTN</name>
<protein>
    <submittedName>
        <fullName evidence="2">Uncharacterized protein</fullName>
    </submittedName>
</protein>
<accession>A0A1I2XJR9</accession>
<evidence type="ECO:0000256" key="1">
    <source>
        <dbReference type="SAM" id="Phobius"/>
    </source>
</evidence>
<sequence>MNKLGTAVLNGAAIGAGATVPLTADFRLAATGVAHAFAIGIAGLTALVAAVAITRSII</sequence>